<keyword evidence="3" id="KW-1185">Reference proteome</keyword>
<feature type="region of interest" description="Disordered" evidence="1">
    <location>
        <begin position="14"/>
        <end position="44"/>
    </location>
</feature>
<evidence type="ECO:0000313" key="2">
    <source>
        <dbReference type="EMBL" id="PPJ57114.1"/>
    </source>
</evidence>
<proteinExistence type="predicted"/>
<reference evidence="3" key="1">
    <citation type="journal article" date="2017" name="bioRxiv">
        <title>Conservation of a gene cluster reveals novel cercosporin biosynthetic mechanisms and extends production to the genus Colletotrichum.</title>
        <authorList>
            <person name="de Jonge R."/>
            <person name="Ebert M.K."/>
            <person name="Huitt-Roehl C.R."/>
            <person name="Pal P."/>
            <person name="Suttle J.C."/>
            <person name="Spanner R.E."/>
            <person name="Neubauer J.D."/>
            <person name="Jurick W.M.II."/>
            <person name="Stott K.A."/>
            <person name="Secor G.A."/>
            <person name="Thomma B.P.H.J."/>
            <person name="Van de Peer Y."/>
            <person name="Townsend C.A."/>
            <person name="Bolton M.D."/>
        </authorList>
    </citation>
    <scope>NUCLEOTIDE SEQUENCE [LARGE SCALE GENOMIC DNA]</scope>
    <source>
        <strain evidence="3">CBS538.71</strain>
    </source>
</reference>
<protein>
    <submittedName>
        <fullName evidence="2">Uncharacterized protein</fullName>
    </submittedName>
</protein>
<dbReference type="EMBL" id="PNEN01000503">
    <property type="protein sequence ID" value="PPJ57114.1"/>
    <property type="molecule type" value="Genomic_DNA"/>
</dbReference>
<feature type="compositionally biased region" description="Low complexity" evidence="1">
    <location>
        <begin position="16"/>
        <end position="29"/>
    </location>
</feature>
<accession>A0A2S6CBJ9</accession>
<dbReference type="OrthoDB" id="3648029at2759"/>
<evidence type="ECO:0000256" key="1">
    <source>
        <dbReference type="SAM" id="MobiDB-lite"/>
    </source>
</evidence>
<dbReference type="Proteomes" id="UP000237631">
    <property type="component" value="Unassembled WGS sequence"/>
</dbReference>
<comment type="caution">
    <text evidence="2">The sequence shown here is derived from an EMBL/GenBank/DDBJ whole genome shotgun (WGS) entry which is preliminary data.</text>
</comment>
<feature type="region of interest" description="Disordered" evidence="1">
    <location>
        <begin position="148"/>
        <end position="179"/>
    </location>
</feature>
<feature type="region of interest" description="Disordered" evidence="1">
    <location>
        <begin position="387"/>
        <end position="438"/>
    </location>
</feature>
<dbReference type="AlphaFoldDB" id="A0A2S6CBJ9"/>
<feature type="compositionally biased region" description="Basic residues" evidence="1">
    <location>
        <begin position="415"/>
        <end position="430"/>
    </location>
</feature>
<sequence>MECTASRATRLMKWLDTSPDISSDSSSSSEAEDNTVAGHSNKAQSFASSVKYAEQAVEIIVISSGDESSDLDDEDAAGAKVKRTACGNGAKAARTTAPSVKRIKRRWDECKQVMQKWKSLEAPTPDAPADRPAIEVDGILAAAIEEYSTLEDDDQQTGHGNRSTWIGEDLIEGGDGEPVIARMPPELEPDQQRDQILAAREAGTQWLRSNEYDGDVDSELGTSEDDKYYEAKIDGNREGVGRLVPIVTEVQCRRPEQFELEKSKAMLVAEPSVHPHIKKSKKQQQLPQISQKPFGEIAMKIDRRKPPKISQNPSGQIAMKTEQREGLVPIQALSSFTSKGILKTPLVAKKFRGQHTQDKITKGRISKKQLIALAPKTELSGRQQLLNSQVKLRKGKSVEHQDRSVRATDSNGKTKLARRNKRRRQNRKKNNAAASVAS</sequence>
<feature type="compositionally biased region" description="Basic and acidic residues" evidence="1">
    <location>
        <begin position="396"/>
        <end position="406"/>
    </location>
</feature>
<evidence type="ECO:0000313" key="3">
    <source>
        <dbReference type="Proteomes" id="UP000237631"/>
    </source>
</evidence>
<gene>
    <name evidence="2" type="ORF">CBER1_00483</name>
</gene>
<organism evidence="2 3">
    <name type="scientific">Cercospora berteroae</name>
    <dbReference type="NCBI Taxonomy" id="357750"/>
    <lineage>
        <taxon>Eukaryota</taxon>
        <taxon>Fungi</taxon>
        <taxon>Dikarya</taxon>
        <taxon>Ascomycota</taxon>
        <taxon>Pezizomycotina</taxon>
        <taxon>Dothideomycetes</taxon>
        <taxon>Dothideomycetidae</taxon>
        <taxon>Mycosphaerellales</taxon>
        <taxon>Mycosphaerellaceae</taxon>
        <taxon>Cercospora</taxon>
    </lineage>
</organism>
<name>A0A2S6CBJ9_9PEZI</name>